<keyword evidence="3 7" id="KW-0963">Cytoplasm</keyword>
<evidence type="ECO:0000313" key="12">
    <source>
        <dbReference type="Proteomes" id="UP000004162"/>
    </source>
</evidence>
<feature type="compositionally biased region" description="Acidic residues" evidence="8">
    <location>
        <begin position="169"/>
        <end position="178"/>
    </location>
</feature>
<keyword evidence="12" id="KW-1185">Reference proteome</keyword>
<gene>
    <name evidence="7" type="primary">hslU</name>
    <name evidence="11" type="ORF">CferDRAFT_1363</name>
</gene>
<dbReference type="PANTHER" id="PTHR48102">
    <property type="entry name" value="ATP-DEPENDENT CLP PROTEASE ATP-BINDING SUBUNIT CLPX-LIKE, MITOCHONDRIAL-RELATED"/>
    <property type="match status" value="1"/>
</dbReference>
<dbReference type="Pfam" id="PF07724">
    <property type="entry name" value="AAA_2"/>
    <property type="match status" value="1"/>
</dbReference>
<dbReference type="InterPro" id="IPR004491">
    <property type="entry name" value="HslU"/>
</dbReference>
<dbReference type="AlphaFoldDB" id="Q0YT28"/>
<proteinExistence type="inferred from homology"/>
<evidence type="ECO:0000256" key="7">
    <source>
        <dbReference type="HAMAP-Rule" id="MF_00249"/>
    </source>
</evidence>
<feature type="binding site" evidence="7">
    <location>
        <position position="42"/>
    </location>
    <ligand>
        <name>ATP</name>
        <dbReference type="ChEBI" id="CHEBI:30616"/>
    </ligand>
</feature>
<organism evidence="11 12">
    <name type="scientific">Chlorobium ferrooxidans DSM 13031</name>
    <dbReference type="NCBI Taxonomy" id="377431"/>
    <lineage>
        <taxon>Bacteria</taxon>
        <taxon>Pseudomonadati</taxon>
        <taxon>Chlorobiota</taxon>
        <taxon>Chlorobiia</taxon>
        <taxon>Chlorobiales</taxon>
        <taxon>Chlorobiaceae</taxon>
        <taxon>Chlorobium/Pelodictyon group</taxon>
        <taxon>Chlorobium</taxon>
    </lineage>
</organism>
<dbReference type="SUPFAM" id="SSF52540">
    <property type="entry name" value="P-loop containing nucleoside triphosphate hydrolases"/>
    <property type="match status" value="1"/>
</dbReference>
<feature type="region of interest" description="Disordered" evidence="8">
    <location>
        <begin position="166"/>
        <end position="200"/>
    </location>
</feature>
<dbReference type="InterPro" id="IPR019489">
    <property type="entry name" value="Clp_ATPase_C"/>
</dbReference>
<evidence type="ECO:0000259" key="10">
    <source>
        <dbReference type="SMART" id="SM01086"/>
    </source>
</evidence>
<keyword evidence="6 7" id="KW-0143">Chaperone</keyword>
<dbReference type="HAMAP" id="MF_00249">
    <property type="entry name" value="HslU"/>
    <property type="match status" value="1"/>
</dbReference>
<dbReference type="SMART" id="SM00382">
    <property type="entry name" value="AAA"/>
    <property type="match status" value="1"/>
</dbReference>
<keyword evidence="4 7" id="KW-0547">Nucleotide-binding</keyword>
<evidence type="ECO:0000256" key="8">
    <source>
        <dbReference type="SAM" id="MobiDB-lite"/>
    </source>
</evidence>
<keyword evidence="11" id="KW-0346">Stress response</keyword>
<dbReference type="GO" id="GO:0009376">
    <property type="term" value="C:HslUV protease complex"/>
    <property type="evidence" value="ECO:0007669"/>
    <property type="project" value="UniProtKB-UniRule"/>
</dbReference>
<sequence>MTMNSKVNVFALPEGNGGRRSSIAEHNLTPNQIVALLDKYIIGQKEAKKSVAIALRNRLRRQNVSDELRDEIMPNNIIMIGPTGVGKTEIARRLAKLAKAPFVKVEASKFTEVGYVGRDVESMIRDLVDQSVAMVRSEKSEEVREKAALLVEERLLDILLPPVAQSQESLDDDAETEGEALLSLSTEEGDPSVEANRRSRRKMLERLRSGKLEDRQIEMDISSDSSGGGMMQIFGPLGQMEEIGGMMQDLMSGLPRKRKKRRVSIAEARKLLEQEEVQKLIDMESVVKEAINKVEQSGIVFIDEIDKIAAPSTGAGGKGPDVSREGVQRDLLPIVEGSNVATKHGMVKTDHVLFIASGAFHVAKPSDLIPELQGRFPIRVELKSLTEEDFFLILTQPKNALIKQYTALLATEGVELSFSEGAIREIARIAAKVNESVENIGARRLHTILTNLLEELMFNIPENVSDEKIEIDEAMVKEKLNHVVADRDLSQYIL</sequence>
<name>Q0YT28_9CHLB</name>
<evidence type="ECO:0000256" key="5">
    <source>
        <dbReference type="ARBA" id="ARBA00022840"/>
    </source>
</evidence>
<feature type="region of interest" description="Disordered" evidence="8">
    <location>
        <begin position="215"/>
        <end position="234"/>
    </location>
</feature>
<evidence type="ECO:0000256" key="1">
    <source>
        <dbReference type="ARBA" id="ARBA00004496"/>
    </source>
</evidence>
<feature type="domain" description="AAA+ ATPase" evidence="9">
    <location>
        <begin position="73"/>
        <end position="382"/>
    </location>
</feature>
<dbReference type="NCBIfam" id="TIGR00390">
    <property type="entry name" value="hslU"/>
    <property type="match status" value="1"/>
</dbReference>
<reference evidence="11 12" key="1">
    <citation type="submission" date="2006-07" db="EMBL/GenBank/DDBJ databases">
        <title>Annotation of the draft genome assembly of Chlorobium ferroxidans DSM 13031.</title>
        <authorList>
            <consortium name="US DOE Joint Genome Institute (JGI-ORNL)"/>
            <person name="Larimer F."/>
            <person name="Land M."/>
            <person name="Hauser L."/>
        </authorList>
    </citation>
    <scope>NUCLEOTIDE SEQUENCE [LARGE SCALE GENOMIC DNA]</scope>
    <source>
        <strain evidence="11 12">DSM 13031</strain>
    </source>
</reference>
<evidence type="ECO:0000313" key="11">
    <source>
        <dbReference type="EMBL" id="EAT59436.1"/>
    </source>
</evidence>
<evidence type="ECO:0000256" key="6">
    <source>
        <dbReference type="ARBA" id="ARBA00023186"/>
    </source>
</evidence>
<dbReference type="GO" id="GO:0005524">
    <property type="term" value="F:ATP binding"/>
    <property type="evidence" value="ECO:0007669"/>
    <property type="project" value="UniProtKB-UniRule"/>
</dbReference>
<comment type="subcellular location">
    <subcellularLocation>
        <location evidence="1 7">Cytoplasm</location>
    </subcellularLocation>
</comment>
<comment type="subunit">
    <text evidence="7">A double ring-shaped homohexamer of HslV is capped on each side by a ring-shaped HslU homohexamer. The assembly of the HslU/HslV complex is dependent on binding of ATP.</text>
</comment>
<feature type="binding site" evidence="7">
    <location>
        <begin position="84"/>
        <end position="89"/>
    </location>
    <ligand>
        <name>ATP</name>
        <dbReference type="ChEBI" id="CHEBI:30616"/>
    </ligand>
</feature>
<dbReference type="PANTHER" id="PTHR48102:SF3">
    <property type="entry name" value="ATP-DEPENDENT PROTEASE ATPASE SUBUNIT HSLU"/>
    <property type="match status" value="1"/>
</dbReference>
<dbReference type="FunFam" id="3.40.50.300:FF:000213">
    <property type="entry name" value="ATP-dependent protease ATPase subunit HslU"/>
    <property type="match status" value="1"/>
</dbReference>
<comment type="caution">
    <text evidence="11">The sequence shown here is derived from an EMBL/GenBank/DDBJ whole genome shotgun (WGS) entry which is preliminary data.</text>
</comment>
<protein>
    <recommendedName>
        <fullName evidence="7">ATP-dependent protease ATPase subunit HslU</fullName>
    </recommendedName>
    <alternativeName>
        <fullName evidence="7">Unfoldase HslU</fullName>
    </alternativeName>
</protein>
<dbReference type="FunFam" id="3.40.50.300:FF:000220">
    <property type="entry name" value="ATP-dependent protease ATPase subunit HslU"/>
    <property type="match status" value="1"/>
</dbReference>
<dbReference type="Pfam" id="PF00004">
    <property type="entry name" value="AAA"/>
    <property type="match status" value="1"/>
</dbReference>
<dbReference type="InterPro" id="IPR003593">
    <property type="entry name" value="AAA+_ATPase"/>
</dbReference>
<feature type="binding site" evidence="7">
    <location>
        <position position="443"/>
    </location>
    <ligand>
        <name>ATP</name>
        <dbReference type="ChEBI" id="CHEBI:30616"/>
    </ligand>
</feature>
<dbReference type="InterPro" id="IPR050052">
    <property type="entry name" value="ATP-dep_Clp_protease_ClpX"/>
</dbReference>
<evidence type="ECO:0000256" key="2">
    <source>
        <dbReference type="ARBA" id="ARBA00009771"/>
    </source>
</evidence>
<dbReference type="CDD" id="cd19498">
    <property type="entry name" value="RecA-like_HslU"/>
    <property type="match status" value="1"/>
</dbReference>
<evidence type="ECO:0000256" key="4">
    <source>
        <dbReference type="ARBA" id="ARBA00022741"/>
    </source>
</evidence>
<dbReference type="Gene3D" id="3.40.50.300">
    <property type="entry name" value="P-loop containing nucleotide triphosphate hydrolases"/>
    <property type="match status" value="2"/>
</dbReference>
<dbReference type="GO" id="GO:0036402">
    <property type="term" value="F:proteasome-activating activity"/>
    <property type="evidence" value="ECO:0007669"/>
    <property type="project" value="UniProtKB-UniRule"/>
</dbReference>
<accession>Q0YT28</accession>
<evidence type="ECO:0000256" key="3">
    <source>
        <dbReference type="ARBA" id="ARBA00022490"/>
    </source>
</evidence>
<dbReference type="GO" id="GO:0043335">
    <property type="term" value="P:protein unfolding"/>
    <property type="evidence" value="ECO:0007669"/>
    <property type="project" value="UniProtKB-UniRule"/>
</dbReference>
<reference evidence="11 12" key="2">
    <citation type="submission" date="2006-07" db="EMBL/GenBank/DDBJ databases">
        <title>Sequencing of the draft genome and assembly of Chlorobium ferroxidans DSM 13031.</title>
        <authorList>
            <consortium name="US DOE Joint Genome Institute (JGI-PGF)"/>
            <person name="Copeland A."/>
            <person name="Lucas S."/>
            <person name="Lapidus A."/>
            <person name="Barry K."/>
            <person name="Glavina del Rio T."/>
            <person name="Dalin E."/>
            <person name="Tice H."/>
            <person name="Bruce D."/>
            <person name="Pitluck S."/>
            <person name="Richardson P."/>
        </authorList>
    </citation>
    <scope>NUCLEOTIDE SEQUENCE [LARGE SCALE GENOMIC DNA]</scope>
    <source>
        <strain evidence="11 12">DSM 13031</strain>
    </source>
</reference>
<feature type="domain" description="Clp ATPase C-terminal" evidence="10">
    <location>
        <begin position="385"/>
        <end position="480"/>
    </location>
</feature>
<dbReference type="Gene3D" id="1.10.8.60">
    <property type="match status" value="1"/>
</dbReference>
<comment type="function">
    <text evidence="7">ATPase subunit of a proteasome-like degradation complex; this subunit has chaperone activity. The binding of ATP and its subsequent hydrolysis by HslU are essential for unfolding of protein substrates subsequently hydrolyzed by HslV. HslU recognizes the N-terminal part of its protein substrates and unfolds these before they are guided to HslV for hydrolysis.</text>
</comment>
<dbReference type="NCBIfam" id="NF003544">
    <property type="entry name" value="PRK05201.1"/>
    <property type="match status" value="1"/>
</dbReference>
<comment type="similarity">
    <text evidence="2 7">Belongs to the ClpX chaperone family. HslU subfamily.</text>
</comment>
<dbReference type="InterPro" id="IPR003959">
    <property type="entry name" value="ATPase_AAA_core"/>
</dbReference>
<feature type="binding site" evidence="7">
    <location>
        <position position="371"/>
    </location>
    <ligand>
        <name>ATP</name>
        <dbReference type="ChEBI" id="CHEBI:30616"/>
    </ligand>
</feature>
<dbReference type="EMBL" id="AASE01000004">
    <property type="protein sequence ID" value="EAT59436.1"/>
    <property type="molecule type" value="Genomic_DNA"/>
</dbReference>
<feature type="binding site" evidence="7">
    <location>
        <position position="303"/>
    </location>
    <ligand>
        <name>ATP</name>
        <dbReference type="ChEBI" id="CHEBI:30616"/>
    </ligand>
</feature>
<evidence type="ECO:0000259" key="9">
    <source>
        <dbReference type="SMART" id="SM00382"/>
    </source>
</evidence>
<dbReference type="OrthoDB" id="9804062at2"/>
<dbReference type="GO" id="GO:0008233">
    <property type="term" value="F:peptidase activity"/>
    <property type="evidence" value="ECO:0007669"/>
    <property type="project" value="InterPro"/>
</dbReference>
<dbReference type="GO" id="GO:0016887">
    <property type="term" value="F:ATP hydrolysis activity"/>
    <property type="evidence" value="ECO:0007669"/>
    <property type="project" value="InterPro"/>
</dbReference>
<dbReference type="SMART" id="SM01086">
    <property type="entry name" value="ClpB_D2-small"/>
    <property type="match status" value="1"/>
</dbReference>
<dbReference type="Proteomes" id="UP000004162">
    <property type="component" value="Unassembled WGS sequence"/>
</dbReference>
<keyword evidence="5 7" id="KW-0067">ATP-binding</keyword>
<dbReference type="InterPro" id="IPR027417">
    <property type="entry name" value="P-loop_NTPase"/>
</dbReference>